<dbReference type="InParanoid" id="A0A1Y2GUF8"/>
<keyword evidence="4 6" id="KW-0472">Membrane</keyword>
<evidence type="ECO:0000256" key="2">
    <source>
        <dbReference type="ARBA" id="ARBA00022692"/>
    </source>
</evidence>
<dbReference type="GeneID" id="33565291"/>
<reference evidence="9 10" key="1">
    <citation type="submission" date="2016-07" db="EMBL/GenBank/DDBJ databases">
        <title>Pervasive Adenine N6-methylation of Active Genes in Fungi.</title>
        <authorList>
            <consortium name="DOE Joint Genome Institute"/>
            <person name="Mondo S.J."/>
            <person name="Dannebaum R.O."/>
            <person name="Kuo R.C."/>
            <person name="Labutti K."/>
            <person name="Haridas S."/>
            <person name="Kuo A."/>
            <person name="Salamov A."/>
            <person name="Ahrendt S.R."/>
            <person name="Lipzen A."/>
            <person name="Sullivan W."/>
            <person name="Andreopoulos W.B."/>
            <person name="Clum A."/>
            <person name="Lindquist E."/>
            <person name="Daum C."/>
            <person name="Ramamoorthy G.K."/>
            <person name="Gryganskyi A."/>
            <person name="Culley D."/>
            <person name="Magnuson J.K."/>
            <person name="James T.Y."/>
            <person name="O'Malley M.A."/>
            <person name="Stajich J.E."/>
            <person name="Spatafora J.W."/>
            <person name="Visel A."/>
            <person name="Grigoriev I.V."/>
        </authorList>
    </citation>
    <scope>NUCLEOTIDE SEQUENCE [LARGE SCALE GENOMIC DNA]</scope>
    <source>
        <strain evidence="9 10">NRRL 3116</strain>
    </source>
</reference>
<feature type="region of interest" description="Disordered" evidence="5">
    <location>
        <begin position="610"/>
        <end position="629"/>
    </location>
</feature>
<evidence type="ECO:0000256" key="3">
    <source>
        <dbReference type="ARBA" id="ARBA00022989"/>
    </source>
</evidence>
<accession>A0A1Y2GUF8</accession>
<comment type="caution">
    <text evidence="9">The sequence shown here is derived from an EMBL/GenBank/DDBJ whole genome shotgun (WGS) entry which is preliminary data.</text>
</comment>
<feature type="compositionally biased region" description="Low complexity" evidence="5">
    <location>
        <begin position="237"/>
        <end position="247"/>
    </location>
</feature>
<dbReference type="Pfam" id="PF13515">
    <property type="entry name" value="FUSC_2"/>
    <property type="match status" value="1"/>
</dbReference>
<evidence type="ECO:0000313" key="10">
    <source>
        <dbReference type="Proteomes" id="UP000193648"/>
    </source>
</evidence>
<evidence type="ECO:0000256" key="1">
    <source>
        <dbReference type="ARBA" id="ARBA00004141"/>
    </source>
</evidence>
<feature type="region of interest" description="Disordered" evidence="5">
    <location>
        <begin position="1491"/>
        <end position="1513"/>
    </location>
</feature>
<dbReference type="InterPro" id="IPR018820">
    <property type="entry name" value="BRE4-related_DUF2421"/>
</dbReference>
<evidence type="ECO:0000256" key="6">
    <source>
        <dbReference type="SAM" id="Phobius"/>
    </source>
</evidence>
<keyword evidence="2 6" id="KW-0812">Transmembrane</keyword>
<feature type="domain" description="DUF2421" evidence="7">
    <location>
        <begin position="1290"/>
        <end position="1409"/>
    </location>
</feature>
<feature type="transmembrane region" description="Helical" evidence="6">
    <location>
        <begin position="1091"/>
        <end position="1109"/>
    </location>
</feature>
<feature type="transmembrane region" description="Helical" evidence="6">
    <location>
        <begin position="1043"/>
        <end position="1059"/>
    </location>
</feature>
<feature type="transmembrane region" description="Helical" evidence="6">
    <location>
        <begin position="386"/>
        <end position="411"/>
    </location>
</feature>
<keyword evidence="3 6" id="KW-1133">Transmembrane helix</keyword>
<feature type="transmembrane region" description="Helical" evidence="6">
    <location>
        <begin position="1186"/>
        <end position="1208"/>
    </location>
</feature>
<name>A0A1Y2GUF8_9FUNG</name>
<proteinExistence type="predicted"/>
<feature type="region of interest" description="Disordered" evidence="5">
    <location>
        <begin position="1663"/>
        <end position="1696"/>
    </location>
</feature>
<dbReference type="EMBL" id="MCFF01000009">
    <property type="protein sequence ID" value="ORZ23861.1"/>
    <property type="molecule type" value="Genomic_DNA"/>
</dbReference>
<evidence type="ECO:0000256" key="5">
    <source>
        <dbReference type="SAM" id="MobiDB-lite"/>
    </source>
</evidence>
<feature type="compositionally biased region" description="Polar residues" evidence="5">
    <location>
        <begin position="248"/>
        <end position="257"/>
    </location>
</feature>
<feature type="compositionally biased region" description="Basic and acidic residues" evidence="5">
    <location>
        <begin position="270"/>
        <end position="282"/>
    </location>
</feature>
<feature type="compositionally biased region" description="Polar residues" evidence="5">
    <location>
        <begin position="1663"/>
        <end position="1674"/>
    </location>
</feature>
<evidence type="ECO:0000256" key="4">
    <source>
        <dbReference type="ARBA" id="ARBA00023136"/>
    </source>
</evidence>
<dbReference type="STRING" id="64571.A0A1Y2GUF8"/>
<feature type="transmembrane region" description="Helical" evidence="6">
    <location>
        <begin position="418"/>
        <end position="439"/>
    </location>
</feature>
<keyword evidence="10" id="KW-1185">Reference proteome</keyword>
<feature type="transmembrane region" description="Helical" evidence="6">
    <location>
        <begin position="342"/>
        <end position="366"/>
    </location>
</feature>
<protein>
    <submittedName>
        <fullName evidence="9">Uncharacterized protein</fullName>
    </submittedName>
</protein>
<feature type="compositionally biased region" description="Polar residues" evidence="5">
    <location>
        <begin position="165"/>
        <end position="179"/>
    </location>
</feature>
<feature type="compositionally biased region" description="Polar residues" evidence="5">
    <location>
        <begin position="116"/>
        <end position="129"/>
    </location>
</feature>
<dbReference type="GO" id="GO:0016020">
    <property type="term" value="C:membrane"/>
    <property type="evidence" value="ECO:0007669"/>
    <property type="project" value="UniProtKB-SubCell"/>
</dbReference>
<sequence length="1696" mass="189349">MEHAQFTSQNPNNSFTINTSEQTSFQQLDILENSYSNASMAIMNSESVNSLDNTLTEPSNTSAMQQPELASSPVSIRPIQLPRNAVGARNDGEDRSRARANTGEQNISPALAPRSFSESQQARQMNEYSPTPARSLAQVLHSAEEAENTRTDIGQCGYGEADRGQLSTSGVQFQTQNDNPSRRGHPESGIGSTGWMGTSIPESRFSGFEVVYDDGVRKQRTFSLTTQVDDEEESSSENDSGSASESSPLLNYQQTGPYSRKYTGHQQGDGGRRPVHGLEHAQGDPVSSWPYSDSLNDRHHSSSSGYNNYPFKCLFNSILAVWLYITQFTLSIPNRRILKASLAYLFACLISFTPFFLPYIGVSGHLAATSAVFFNPAKTLGRMVDAVVAGLCAIGFGFLVSIASMASAVWFNNRSLYIWGHVVTVVIFGGGSTFIIAYAKAYYNRPTVNVACTLSHIIILVTLTKEGALTLMEFNMTRVLAITTSMLLGVFISTAISIILWPESAHEKLRQDMGKSLSSFRLLLKLLTKTFLLEDDTTPFGSESVQKMIESQVKSFSALAKSLEEAQLEDPGKDIKKYEDCVKSLNTLAQYLNGLRSSCGLQYDMLKKDEQRKDGRTSVHPSSSSTDINAAFIRPQGEGEHGLGVGGHMSSFSLIGSLSLDQDQSASADLIEFLDHVGKPMKSLALTCKLTTKHLQDIFTDADVSRVSSAVPSRSRSRTIQSHLNQHGYDSAEAHSDSAFEGGNNSLHPELSRRYFKNNPSLQLMRCNLAKALDIFEAANSKALKRFYTHHYRRHSVTMRRSNGMTKPMSEPSLQGLMASSRAEAESTPQPNAMGDFVMEKAPVGEQIFLVYFFVFNLMEFSRELSHLVSCVERLVGGDDGLPLWIERNRQSLWRRIWFQLTGYPRRLRQQPTNRTIINDATYDPEIGLNSPPSNQSARLIHEPAVHGTPDYQQHGVYDSIGFRRRRKQRLFPKPNIHNKANTLQTPVPSTFSQRWSTRLWKFLHLFRSFQIKYAVKAAISATIILIPAFVDWTRPYFVQYRGEWALISMLIVMVPTVGGTNIVALYRILGTLVGCCVGVVVYLIFPAHEIMLPVCCFFFALPNFYLVLCSSYPRIGQVTLLAFNLVLIQTYNRRNGDGTVPPDDDDDDVLSGGHFSFSKFRSVPEAPKPEIPDDPSHVSTVWTIAFHRAVAVSIGVIIGVLVTSYVWPYEARVELRKGLSDLLLNISWLYNRLVSVYSINLDRVSIIPTEGPHQKDQSKFRELARRSTFQEMFQTSNQGQETALVESGEMHIEKMNKEFMAIELSLQLQLLGLYALLEETPNEPRLKGKFPVDTYKNMLGSCQNILDRFLSMRLVITKDEWVESARRDFIIPVNRERREMVGNVLLYFYTIASALRLKTPLPPYLPPANNARLRLIQKIRQLPVVQKKVVMAEDIDERYIFYYAYALVMEDIIRELERLGRWSQDLFGVITPAAEFEAWFTDTGEAPPALPPSYLPSSATREAPLSPYRDVDQPYQYPTVESYERAAASSQARHVRSLPQCQSGVANSSIPHRHPDETSGVIDSEAQIISDYRSLQNSINERDHIFNFDPQDPFRDQPVGPEYRVTNPGQGLEAMIPVLHSQSGSSTPLSSIASTLHAQQIQQAANKGDRVSHDLRASISHAASQYGTISKPSGESGGNMVGTRQKKVDTSSSQS</sequence>
<comment type="subcellular location">
    <subcellularLocation>
        <location evidence="1">Membrane</location>
        <topology evidence="1">Multi-pass membrane protein</topology>
    </subcellularLocation>
</comment>
<dbReference type="OrthoDB" id="68611at2759"/>
<dbReference type="PANTHER" id="PTHR47804:SF1">
    <property type="entry name" value="DUF2421 DOMAIN-CONTAINING PROTEIN"/>
    <property type="match status" value="1"/>
</dbReference>
<feature type="transmembrane region" description="Helical" evidence="6">
    <location>
        <begin position="309"/>
        <end position="330"/>
    </location>
</feature>
<dbReference type="InterPro" id="IPR049453">
    <property type="entry name" value="Memb_transporter_dom"/>
</dbReference>
<evidence type="ECO:0000313" key="9">
    <source>
        <dbReference type="EMBL" id="ORZ23861.1"/>
    </source>
</evidence>
<dbReference type="PANTHER" id="PTHR47804">
    <property type="entry name" value="60S RIBOSOMAL PROTEIN L19"/>
    <property type="match status" value="1"/>
</dbReference>
<feature type="region of interest" description="Disordered" evidence="5">
    <location>
        <begin position="222"/>
        <end position="289"/>
    </location>
</feature>
<feature type="domain" description="Integral membrane bound transporter" evidence="8">
    <location>
        <begin position="1039"/>
        <end position="1203"/>
    </location>
</feature>
<evidence type="ECO:0000259" key="7">
    <source>
        <dbReference type="Pfam" id="PF10334"/>
    </source>
</evidence>
<feature type="transmembrane region" description="Helical" evidence="6">
    <location>
        <begin position="1066"/>
        <end position="1085"/>
    </location>
</feature>
<dbReference type="Pfam" id="PF10334">
    <property type="entry name" value="BRE4"/>
    <property type="match status" value="1"/>
</dbReference>
<dbReference type="Proteomes" id="UP000193648">
    <property type="component" value="Unassembled WGS sequence"/>
</dbReference>
<dbReference type="InterPro" id="IPR052430">
    <property type="entry name" value="IVT-Associated"/>
</dbReference>
<feature type="region of interest" description="Disordered" evidence="5">
    <location>
        <begin position="143"/>
        <end position="198"/>
    </location>
</feature>
<feature type="transmembrane region" description="Helical" evidence="6">
    <location>
        <begin position="479"/>
        <end position="501"/>
    </location>
</feature>
<feature type="compositionally biased region" description="Polar residues" evidence="5">
    <location>
        <begin position="619"/>
        <end position="628"/>
    </location>
</feature>
<feature type="compositionally biased region" description="Polar residues" evidence="5">
    <location>
        <begin position="51"/>
        <end position="74"/>
    </location>
</feature>
<organism evidence="9 10">
    <name type="scientific">Lobosporangium transversale</name>
    <dbReference type="NCBI Taxonomy" id="64571"/>
    <lineage>
        <taxon>Eukaryota</taxon>
        <taxon>Fungi</taxon>
        <taxon>Fungi incertae sedis</taxon>
        <taxon>Mucoromycota</taxon>
        <taxon>Mortierellomycotina</taxon>
        <taxon>Mortierellomycetes</taxon>
        <taxon>Mortierellales</taxon>
        <taxon>Mortierellaceae</taxon>
        <taxon>Lobosporangium</taxon>
    </lineage>
</organism>
<dbReference type="RefSeq" id="XP_021883675.1">
    <property type="nucleotide sequence ID" value="XM_022023447.1"/>
</dbReference>
<evidence type="ECO:0000259" key="8">
    <source>
        <dbReference type="Pfam" id="PF13515"/>
    </source>
</evidence>
<gene>
    <name evidence="9" type="ORF">BCR41DRAFT_349319</name>
</gene>
<feature type="region of interest" description="Disordered" evidence="5">
    <location>
        <begin position="51"/>
        <end position="130"/>
    </location>
</feature>